<keyword evidence="1" id="KW-0812">Transmembrane</keyword>
<reference evidence="2 3" key="1">
    <citation type="submission" date="2023-04" db="EMBL/GenBank/DDBJ databases">
        <title>Bacteria Genome Submission.</title>
        <authorList>
            <person name="Isaac P."/>
        </authorList>
    </citation>
    <scope>NUCLEOTIDE SEQUENCE [LARGE SCALE GENOMIC DNA]</scope>
    <source>
        <strain evidence="2 3">SampleS7P1</strain>
    </source>
</reference>
<gene>
    <name evidence="2" type="ORF">QJS64_16370</name>
</gene>
<evidence type="ECO:0000313" key="3">
    <source>
        <dbReference type="Proteomes" id="UP001239169"/>
    </source>
</evidence>
<keyword evidence="1" id="KW-0472">Membrane</keyword>
<proteinExistence type="predicted"/>
<sequence length="49" mass="5936">MDEFYKAFKSKNIQPISILGYLFAVYLSLKHILNLKNEYTYVIVFLLFW</sequence>
<organism evidence="2 3">
    <name type="scientific">Paraclostridium bifermentans</name>
    <name type="common">Clostridium bifermentans</name>
    <dbReference type="NCBI Taxonomy" id="1490"/>
    <lineage>
        <taxon>Bacteria</taxon>
        <taxon>Bacillati</taxon>
        <taxon>Bacillota</taxon>
        <taxon>Clostridia</taxon>
        <taxon>Peptostreptococcales</taxon>
        <taxon>Peptostreptococcaceae</taxon>
        <taxon>Paraclostridium</taxon>
    </lineage>
</organism>
<keyword evidence="1" id="KW-1133">Transmembrane helix</keyword>
<protein>
    <submittedName>
        <fullName evidence="2">Uncharacterized protein</fullName>
    </submittedName>
</protein>
<dbReference type="EMBL" id="CP124685">
    <property type="protein sequence ID" value="WGX75525.1"/>
    <property type="molecule type" value="Genomic_DNA"/>
</dbReference>
<accession>A0ABY8R257</accession>
<keyword evidence="3" id="KW-1185">Reference proteome</keyword>
<evidence type="ECO:0000313" key="2">
    <source>
        <dbReference type="EMBL" id="WGX75525.1"/>
    </source>
</evidence>
<evidence type="ECO:0000256" key="1">
    <source>
        <dbReference type="SAM" id="Phobius"/>
    </source>
</evidence>
<feature type="transmembrane region" description="Helical" evidence="1">
    <location>
        <begin position="12"/>
        <end position="29"/>
    </location>
</feature>
<name>A0ABY8R257_PARBF</name>
<dbReference type="Proteomes" id="UP001239169">
    <property type="component" value="Chromosome"/>
</dbReference>